<dbReference type="GO" id="GO:0003700">
    <property type="term" value="F:DNA-binding transcription factor activity"/>
    <property type="evidence" value="ECO:0007669"/>
    <property type="project" value="InterPro"/>
</dbReference>
<dbReference type="EMBL" id="GFAC01001601">
    <property type="protein sequence ID" value="JAT97587.1"/>
    <property type="molecule type" value="mRNA"/>
</dbReference>
<dbReference type="PANTHER" id="PTHR20338">
    <property type="entry name" value="NUCLEAR RESPIRATORY FACTOR 1"/>
    <property type="match status" value="1"/>
</dbReference>
<evidence type="ECO:0000259" key="1">
    <source>
        <dbReference type="PROSITE" id="PS50229"/>
    </source>
</evidence>
<dbReference type="AlphaFoldDB" id="A0A1E1XEA4"/>
<name>A0A1E1XEA4_9ACAR</name>
<dbReference type="PROSITE" id="PS50229">
    <property type="entry name" value="WH1"/>
    <property type="match status" value="1"/>
</dbReference>
<dbReference type="FunFam" id="2.30.29.30:FF:000362">
    <property type="entry name" value="Uncharacterized protein, isoform B"/>
    <property type="match status" value="1"/>
</dbReference>
<reference evidence="2" key="1">
    <citation type="journal article" date="2017" name="Front. Cell. Infect. Microbiol.">
        <title>The Distinct Transcriptional Response of the Midgut of Amblyomma sculptum and Amblyomma aureolatum Ticks to Rickettsia rickettsii Correlates to Their Differences in Susceptibility to Infection.</title>
        <authorList>
            <person name="Martins L.A."/>
            <person name="Galletti M.F.B.M."/>
            <person name="Ribeiro J.M."/>
            <person name="Fujita A."/>
            <person name="Costa F.B."/>
            <person name="Labruna M.B."/>
            <person name="Daffre S."/>
            <person name="Fogaca A.C."/>
        </authorList>
    </citation>
    <scope>NUCLEOTIDE SEQUENCE</scope>
</reference>
<protein>
    <recommendedName>
        <fullName evidence="1">WH1 domain-containing protein</fullName>
    </recommendedName>
</protein>
<dbReference type="GO" id="GO:0006357">
    <property type="term" value="P:regulation of transcription by RNA polymerase II"/>
    <property type="evidence" value="ECO:0007669"/>
    <property type="project" value="InterPro"/>
</dbReference>
<dbReference type="InterPro" id="IPR000697">
    <property type="entry name" value="WH1/EVH1_dom"/>
</dbReference>
<accession>A0A1E1XEA4</accession>
<organism evidence="2">
    <name type="scientific">Amblyomma aureolatum</name>
    <dbReference type="NCBI Taxonomy" id="187763"/>
    <lineage>
        <taxon>Eukaryota</taxon>
        <taxon>Metazoa</taxon>
        <taxon>Ecdysozoa</taxon>
        <taxon>Arthropoda</taxon>
        <taxon>Chelicerata</taxon>
        <taxon>Arachnida</taxon>
        <taxon>Acari</taxon>
        <taxon>Parasitiformes</taxon>
        <taxon>Ixodida</taxon>
        <taxon>Ixodoidea</taxon>
        <taxon>Ixodidae</taxon>
        <taxon>Amblyomminae</taxon>
        <taxon>Amblyomma</taxon>
    </lineage>
</organism>
<sequence length="248" mass="27379">MAGSEAIIYCSSDIVKNSHKMGIEKIITKYDTVGAALNGKDSDDSGRLTDIEVDQVECCFKSHKTYVYGCHCLANLYFTDVAQDGTPGRWELARTGVPVLILDKGESRARTRRMVHVVLAERGTGFALWKDVIDNLSSYQKSAVTFHTMHLSSDHRRMAGLSFDVPDAAQEFWEKVEELISDPLNISLSVPKSSKSLKKKNRAAKPKPLPGKSDISLPCCFQHVTSVGSGDKERFYSLSTLGPDCDID</sequence>
<proteinExistence type="evidence at transcript level"/>
<dbReference type="Gene3D" id="2.30.29.30">
    <property type="entry name" value="Pleckstrin-homology domain (PH domain)/Phosphotyrosine-binding domain (PTB)"/>
    <property type="match status" value="1"/>
</dbReference>
<feature type="domain" description="WH1" evidence="1">
    <location>
        <begin position="61"/>
        <end position="183"/>
    </location>
</feature>
<dbReference type="InterPro" id="IPR011993">
    <property type="entry name" value="PH-like_dom_sf"/>
</dbReference>
<dbReference type="InterPro" id="IPR039142">
    <property type="entry name" value="NRF1/Ewg"/>
</dbReference>
<evidence type="ECO:0000313" key="2">
    <source>
        <dbReference type="EMBL" id="JAT97587.1"/>
    </source>
</evidence>